<feature type="region of interest" description="Disordered" evidence="5">
    <location>
        <begin position="179"/>
        <end position="201"/>
    </location>
</feature>
<comment type="similarity">
    <text evidence="1">Belongs to the acyl coenzyme A hydrolase family.</text>
</comment>
<dbReference type="Gene3D" id="3.10.129.10">
    <property type="entry name" value="Hotdog Thioesterase"/>
    <property type="match status" value="2"/>
</dbReference>
<keyword evidence="4" id="KW-0809">Transit peptide</keyword>
<dbReference type="GO" id="GO:0006637">
    <property type="term" value="P:acyl-CoA metabolic process"/>
    <property type="evidence" value="ECO:0007669"/>
    <property type="project" value="TreeGrafter"/>
</dbReference>
<dbReference type="EMBL" id="JARTCD010000088">
    <property type="protein sequence ID" value="KAJ8653000.1"/>
    <property type="molecule type" value="Genomic_DNA"/>
</dbReference>
<organism evidence="7 8">
    <name type="scientific">Lichtheimia ornata</name>
    <dbReference type="NCBI Taxonomy" id="688661"/>
    <lineage>
        <taxon>Eukaryota</taxon>
        <taxon>Fungi</taxon>
        <taxon>Fungi incertae sedis</taxon>
        <taxon>Mucoromycota</taxon>
        <taxon>Mucoromycotina</taxon>
        <taxon>Mucoromycetes</taxon>
        <taxon>Mucorales</taxon>
        <taxon>Lichtheimiaceae</taxon>
        <taxon>Lichtheimia</taxon>
    </lineage>
</organism>
<gene>
    <name evidence="7" type="ORF">O0I10_011381</name>
</gene>
<proteinExistence type="inferred from homology"/>
<dbReference type="CDD" id="cd03442">
    <property type="entry name" value="BFIT_BACH"/>
    <property type="match status" value="2"/>
</dbReference>
<feature type="domain" description="HotDog ACOT-type" evidence="6">
    <location>
        <begin position="309"/>
        <end position="425"/>
    </location>
</feature>
<evidence type="ECO:0000256" key="3">
    <source>
        <dbReference type="ARBA" id="ARBA00022801"/>
    </source>
</evidence>
<accession>A0AAD7XSR0</accession>
<comment type="caution">
    <text evidence="7">The sequence shown here is derived from an EMBL/GenBank/DDBJ whole genome shotgun (WGS) entry which is preliminary data.</text>
</comment>
<feature type="domain" description="HotDog ACOT-type" evidence="6">
    <location>
        <begin position="82"/>
        <end position="220"/>
    </location>
</feature>
<protein>
    <recommendedName>
        <fullName evidence="6">HotDog ACOT-type domain-containing protein</fullName>
    </recommendedName>
</protein>
<dbReference type="InterPro" id="IPR029069">
    <property type="entry name" value="HotDog_dom_sf"/>
</dbReference>
<dbReference type="PANTHER" id="PTHR12655">
    <property type="entry name" value="ACYL-COA THIOESTERASE"/>
    <property type="match status" value="1"/>
</dbReference>
<sequence>MMRLTRCRMATSAAFRLSMARRKQAANPNQTLAERTYTVRPTHFWMDKILERENQKPIADSKAPPQERHLIEKTMSDSAMVQYLPFKSSPELLDEYIFVDGRIRTGKLLEDLDRMAGAVAYKHIDNNDPNARPVTVVTASVDRLDLLLPKAVEDYKLTGQVTYVGTSSMEIFLKAETVPSGEDEHLSPTEPTSAKIQHPGELGPNTVLATRFTMVAIDSATGKSVRINPLKTTTPAEERLFEFAKANKARKKRNAESALTRFPPTPEERLAIHDIYLEYSKYDHSDEKSFMMQNSADKQPMPSNLVWMQDTSIESNYLMQPQDRNIHNNIFGGYLMRRAYELAYADATVYLGSRDAILLAMDEVIFRRPVHVGTLLHLKSEVIYAEGAPHHSFQVRVVAEVVDIEHSKCETTNIFYFTLAAEGDVQPRRILPRTYSETMLWLEGKRRREEGVHARHMLLESLSRNNKTNSNSQ</sequence>
<dbReference type="RefSeq" id="XP_058337914.1">
    <property type="nucleotide sequence ID" value="XM_058491349.1"/>
</dbReference>
<evidence type="ECO:0000256" key="4">
    <source>
        <dbReference type="ARBA" id="ARBA00022946"/>
    </source>
</evidence>
<dbReference type="Proteomes" id="UP001234581">
    <property type="component" value="Unassembled WGS sequence"/>
</dbReference>
<dbReference type="PANTHER" id="PTHR12655:SF0">
    <property type="entry name" value="ACYL-COENZYME A THIOESTERASE 9, MITOCHONDRIAL"/>
    <property type="match status" value="1"/>
</dbReference>
<dbReference type="AlphaFoldDB" id="A0AAD7XSR0"/>
<evidence type="ECO:0000313" key="8">
    <source>
        <dbReference type="Proteomes" id="UP001234581"/>
    </source>
</evidence>
<keyword evidence="2" id="KW-0677">Repeat</keyword>
<keyword evidence="3" id="KW-0378">Hydrolase</keyword>
<evidence type="ECO:0000256" key="1">
    <source>
        <dbReference type="ARBA" id="ARBA00010458"/>
    </source>
</evidence>
<evidence type="ECO:0000256" key="2">
    <source>
        <dbReference type="ARBA" id="ARBA00022737"/>
    </source>
</evidence>
<dbReference type="InterPro" id="IPR033120">
    <property type="entry name" value="HOTDOG_ACOT"/>
</dbReference>
<evidence type="ECO:0000259" key="6">
    <source>
        <dbReference type="PROSITE" id="PS51770"/>
    </source>
</evidence>
<dbReference type="SUPFAM" id="SSF54637">
    <property type="entry name" value="Thioesterase/thiol ester dehydrase-isomerase"/>
    <property type="match status" value="2"/>
</dbReference>
<reference evidence="7 8" key="1">
    <citation type="submission" date="2023-03" db="EMBL/GenBank/DDBJ databases">
        <title>Genome sequence of Lichtheimia ornata CBS 291.66.</title>
        <authorList>
            <person name="Mohabir J.T."/>
            <person name="Shea T.P."/>
            <person name="Kurbessoian T."/>
            <person name="Berby B."/>
            <person name="Fontaine J."/>
            <person name="Livny J."/>
            <person name="Gnirke A."/>
            <person name="Stajich J.E."/>
            <person name="Cuomo C.A."/>
        </authorList>
    </citation>
    <scope>NUCLEOTIDE SEQUENCE [LARGE SCALE GENOMIC DNA]</scope>
    <source>
        <strain evidence="7">CBS 291.66</strain>
    </source>
</reference>
<evidence type="ECO:0000313" key="7">
    <source>
        <dbReference type="EMBL" id="KAJ8653000.1"/>
    </source>
</evidence>
<dbReference type="PROSITE" id="PS51770">
    <property type="entry name" value="HOTDOG_ACOT"/>
    <property type="match status" value="2"/>
</dbReference>
<name>A0AAD7XSR0_9FUNG</name>
<dbReference type="GeneID" id="83218782"/>
<evidence type="ECO:0000256" key="5">
    <source>
        <dbReference type="SAM" id="MobiDB-lite"/>
    </source>
</evidence>
<dbReference type="GO" id="GO:0047617">
    <property type="term" value="F:fatty acyl-CoA hydrolase activity"/>
    <property type="evidence" value="ECO:0007669"/>
    <property type="project" value="TreeGrafter"/>
</dbReference>
<keyword evidence="8" id="KW-1185">Reference proteome</keyword>
<dbReference type="GO" id="GO:0005739">
    <property type="term" value="C:mitochondrion"/>
    <property type="evidence" value="ECO:0007669"/>
    <property type="project" value="TreeGrafter"/>
</dbReference>